<evidence type="ECO:0000313" key="7">
    <source>
        <dbReference type="EMBL" id="CEL94384.1"/>
    </source>
</evidence>
<keyword evidence="3 5" id="KW-0375">Hydrogen ion transport</keyword>
<dbReference type="OrthoDB" id="10263554at2759"/>
<dbReference type="SUPFAM" id="SSF48371">
    <property type="entry name" value="ARM repeat"/>
    <property type="match status" value="1"/>
</dbReference>
<dbReference type="GO" id="GO:0046961">
    <property type="term" value="F:proton-transporting ATPase activity, rotational mechanism"/>
    <property type="evidence" value="ECO:0007669"/>
    <property type="project" value="UniProtKB-UniRule"/>
</dbReference>
<dbReference type="InParanoid" id="A0A0G4EF78"/>
<comment type="similarity">
    <text evidence="1 5">Belongs to the V-ATPase H subunit family.</text>
</comment>
<dbReference type="PANTHER" id="PTHR10698">
    <property type="entry name" value="V-TYPE PROTON ATPASE SUBUNIT H"/>
    <property type="match status" value="1"/>
</dbReference>
<proteinExistence type="inferred from homology"/>
<evidence type="ECO:0000313" key="8">
    <source>
        <dbReference type="Proteomes" id="UP000041254"/>
    </source>
</evidence>
<dbReference type="Pfam" id="PF11698">
    <property type="entry name" value="V-ATPase_H_C"/>
    <property type="match status" value="1"/>
</dbReference>
<keyword evidence="2 5" id="KW-0813">Transport</keyword>
<dbReference type="FunCoup" id="A0A0G4EF78">
    <property type="interactions" value="266"/>
</dbReference>
<protein>
    <recommendedName>
        <fullName evidence="5">V-type proton ATPase subunit H</fullName>
    </recommendedName>
</protein>
<dbReference type="PANTHER" id="PTHR10698:SF0">
    <property type="entry name" value="V-TYPE PROTON ATPASE SUBUNIT H"/>
    <property type="match status" value="1"/>
</dbReference>
<dbReference type="Gene3D" id="1.25.10.10">
    <property type="entry name" value="Leucine-rich Repeat Variant"/>
    <property type="match status" value="1"/>
</dbReference>
<dbReference type="OMA" id="MKLCTHN"/>
<dbReference type="InterPro" id="IPR038497">
    <property type="entry name" value="ATPase_V1-cplx_hsu_C_sf"/>
</dbReference>
<dbReference type="STRING" id="1169540.A0A0G4EF78"/>
<dbReference type="PhylomeDB" id="A0A0G4EF78"/>
<comment type="subunit">
    <text evidence="5">V-ATPase is a heteromultimeric enzyme made up of two complexes: the ATP-hydrolytic V1 complex and the proton translocation V0 complex.</text>
</comment>
<evidence type="ECO:0000256" key="2">
    <source>
        <dbReference type="ARBA" id="ARBA00022448"/>
    </source>
</evidence>
<feature type="domain" description="ATPase V1 complex subunit H C-terminal" evidence="6">
    <location>
        <begin position="327"/>
        <end position="440"/>
    </location>
</feature>
<organism evidence="7 8">
    <name type="scientific">Vitrella brassicaformis (strain CCMP3155)</name>
    <dbReference type="NCBI Taxonomy" id="1169540"/>
    <lineage>
        <taxon>Eukaryota</taxon>
        <taxon>Sar</taxon>
        <taxon>Alveolata</taxon>
        <taxon>Colpodellida</taxon>
        <taxon>Vitrellaceae</taxon>
        <taxon>Vitrella</taxon>
    </lineage>
</organism>
<dbReference type="InterPro" id="IPR011987">
    <property type="entry name" value="ATPase_V1-cplx_hsu_C"/>
</dbReference>
<dbReference type="GO" id="GO:0000221">
    <property type="term" value="C:vacuolar proton-transporting V-type ATPase, V1 domain"/>
    <property type="evidence" value="ECO:0007669"/>
    <property type="project" value="UniProtKB-UniRule"/>
</dbReference>
<dbReference type="InterPro" id="IPR011989">
    <property type="entry name" value="ARM-like"/>
</dbReference>
<dbReference type="Proteomes" id="UP000041254">
    <property type="component" value="Unassembled WGS sequence"/>
</dbReference>
<gene>
    <name evidence="7" type="ORF">Vbra_11532</name>
</gene>
<evidence type="ECO:0000256" key="4">
    <source>
        <dbReference type="ARBA" id="ARBA00023065"/>
    </source>
</evidence>
<dbReference type="PIRSF" id="PIRSF032184">
    <property type="entry name" value="ATPase_V1_H"/>
    <property type="match status" value="1"/>
</dbReference>
<name>A0A0G4EF78_VITBC</name>
<evidence type="ECO:0000256" key="5">
    <source>
        <dbReference type="PIRNR" id="PIRNR032184"/>
    </source>
</evidence>
<keyword evidence="8" id="KW-1185">Reference proteome</keyword>
<evidence type="ECO:0000256" key="3">
    <source>
        <dbReference type="ARBA" id="ARBA00022781"/>
    </source>
</evidence>
<dbReference type="EMBL" id="CDMY01000218">
    <property type="protein sequence ID" value="CEL94384.1"/>
    <property type="molecule type" value="Genomic_DNA"/>
</dbReference>
<dbReference type="Pfam" id="PF03224">
    <property type="entry name" value="V-ATPase_H_N"/>
    <property type="match status" value="1"/>
</dbReference>
<evidence type="ECO:0000256" key="1">
    <source>
        <dbReference type="ARBA" id="ARBA00008613"/>
    </source>
</evidence>
<sequence length="452" mass="51488">MARTLQSSEEQQRLLSLAQAETAGASIGQEDSVLSADIGWHKYEQSHLLKPGSASVLQMLHNMPSEERANHILTHSEVPPVVFSVLNLMDLQAIQYIITLIMEVVRDDGSRYDVLMGCLPDADIFTPFHKTLSRQDVDTATSDKAAYLLSGFMCRGGSKKFSESQVTTFVTSIVNASYTMTELGKLESFCNLLKNNAYRNTVFEARGVTDMILKNVDPERPAPNLYKACFCVWLSSFRPDLLKQLIDRGVVLALRKVLGDSRVEKVVRVCIHTLPALLEEDKAVEDLLERNTLQVLQLLEYEKWRDAELYEEIRQTLYTLQSKVKQYSNFERYEKELANGKLRWSHLHQEKFFHENIEKFGEDDFRVVKVLMKLLVADDLETVAVACHDLGEFARLYPTGKKVLDRLKAKQFLLMLLSHKNKDVAREALLCVQKLMLKRWADVSGGQVQPAK</sequence>
<keyword evidence="4 5" id="KW-0406">Ion transport</keyword>
<reference evidence="7 8" key="1">
    <citation type="submission" date="2014-11" db="EMBL/GenBank/DDBJ databases">
        <authorList>
            <person name="Zhu J."/>
            <person name="Qi W."/>
            <person name="Song R."/>
        </authorList>
    </citation>
    <scope>NUCLEOTIDE SEQUENCE [LARGE SCALE GENOMIC DNA]</scope>
</reference>
<accession>A0A0G4EF78</accession>
<dbReference type="AlphaFoldDB" id="A0A0G4EF78"/>
<dbReference type="InterPro" id="IPR016024">
    <property type="entry name" value="ARM-type_fold"/>
</dbReference>
<evidence type="ECO:0000259" key="6">
    <source>
        <dbReference type="Pfam" id="PF11698"/>
    </source>
</evidence>
<dbReference type="Gene3D" id="1.25.40.150">
    <property type="entry name" value="V-type ATPase, subunit H, C-terminal domain"/>
    <property type="match status" value="1"/>
</dbReference>
<dbReference type="InterPro" id="IPR004908">
    <property type="entry name" value="ATPase_V1-cplx_hsu"/>
</dbReference>
<comment type="function">
    <text evidence="5">Subunit of the V1 complex of vacuolar(H+)-ATPase (V-ATPase), a multisubunit enzyme composed of a peripheral complex (V1) that hydrolyzes ATP and a membrane integral complex (V0) that translocates protons. V-ATPase is responsible for acidifying and maintaining the pH of intracellular compartments.</text>
</comment>
<dbReference type="VEuPathDB" id="CryptoDB:Vbra_11532"/>